<dbReference type="PANTHER" id="PTHR48475">
    <property type="entry name" value="RIBONUCLEASE H"/>
    <property type="match status" value="1"/>
</dbReference>
<evidence type="ECO:0000256" key="1">
    <source>
        <dbReference type="SAM" id="MobiDB-lite"/>
    </source>
</evidence>
<protein>
    <recommendedName>
        <fullName evidence="3">Transposase</fullName>
    </recommendedName>
</protein>
<dbReference type="AlphaFoldDB" id="A0AAW2U1V6"/>
<dbReference type="InterPro" id="IPR012337">
    <property type="entry name" value="RNaseH-like_sf"/>
</dbReference>
<dbReference type="SUPFAM" id="SSF53098">
    <property type="entry name" value="Ribonuclease H-like"/>
    <property type="match status" value="1"/>
</dbReference>
<proteinExistence type="predicted"/>
<feature type="region of interest" description="Disordered" evidence="1">
    <location>
        <begin position="74"/>
        <end position="100"/>
    </location>
</feature>
<feature type="compositionally biased region" description="Basic residues" evidence="1">
    <location>
        <begin position="74"/>
        <end position="84"/>
    </location>
</feature>
<comment type="caution">
    <text evidence="2">The sequence shown here is derived from an EMBL/GenBank/DDBJ whole genome shotgun (WGS) entry which is preliminary data.</text>
</comment>
<sequence>MQEWCRGLRIKQRFTLVAHPQASGQVEVTNCILIQGIKRRIDRAGENWVEELISVLWAYRTDPERLYWRKSFHSSTRNRGHHPYRNRDAFSQDSTFFRGK</sequence>
<reference evidence="2" key="1">
    <citation type="submission" date="2020-06" db="EMBL/GenBank/DDBJ databases">
        <authorList>
            <person name="Li T."/>
            <person name="Hu X."/>
            <person name="Zhang T."/>
            <person name="Song X."/>
            <person name="Zhang H."/>
            <person name="Dai N."/>
            <person name="Sheng W."/>
            <person name="Hou X."/>
            <person name="Wei L."/>
        </authorList>
    </citation>
    <scope>NUCLEOTIDE SEQUENCE</scope>
    <source>
        <strain evidence="2">G02</strain>
        <tissue evidence="2">Leaf</tissue>
    </source>
</reference>
<dbReference type="GO" id="GO:0003676">
    <property type="term" value="F:nucleic acid binding"/>
    <property type="evidence" value="ECO:0007669"/>
    <property type="project" value="InterPro"/>
</dbReference>
<name>A0AAW2U1V6_SESRA</name>
<feature type="compositionally biased region" description="Polar residues" evidence="1">
    <location>
        <begin position="91"/>
        <end position="100"/>
    </location>
</feature>
<dbReference type="EMBL" id="JACGWJ010000007">
    <property type="protein sequence ID" value="KAL0409631.1"/>
    <property type="molecule type" value="Genomic_DNA"/>
</dbReference>
<evidence type="ECO:0000313" key="2">
    <source>
        <dbReference type="EMBL" id="KAL0409631.1"/>
    </source>
</evidence>
<organism evidence="2">
    <name type="scientific">Sesamum radiatum</name>
    <name type="common">Black benniseed</name>
    <dbReference type="NCBI Taxonomy" id="300843"/>
    <lineage>
        <taxon>Eukaryota</taxon>
        <taxon>Viridiplantae</taxon>
        <taxon>Streptophyta</taxon>
        <taxon>Embryophyta</taxon>
        <taxon>Tracheophyta</taxon>
        <taxon>Spermatophyta</taxon>
        <taxon>Magnoliopsida</taxon>
        <taxon>eudicotyledons</taxon>
        <taxon>Gunneridae</taxon>
        <taxon>Pentapetalae</taxon>
        <taxon>asterids</taxon>
        <taxon>lamiids</taxon>
        <taxon>Lamiales</taxon>
        <taxon>Pedaliaceae</taxon>
        <taxon>Sesamum</taxon>
    </lineage>
</organism>
<gene>
    <name evidence="2" type="ORF">Sradi_1897500</name>
</gene>
<dbReference type="Gene3D" id="3.30.420.10">
    <property type="entry name" value="Ribonuclease H-like superfamily/Ribonuclease H"/>
    <property type="match status" value="1"/>
</dbReference>
<reference evidence="2" key="2">
    <citation type="journal article" date="2024" name="Plant">
        <title>Genomic evolution and insights into agronomic trait innovations of Sesamum species.</title>
        <authorList>
            <person name="Miao H."/>
            <person name="Wang L."/>
            <person name="Qu L."/>
            <person name="Liu H."/>
            <person name="Sun Y."/>
            <person name="Le M."/>
            <person name="Wang Q."/>
            <person name="Wei S."/>
            <person name="Zheng Y."/>
            <person name="Lin W."/>
            <person name="Duan Y."/>
            <person name="Cao H."/>
            <person name="Xiong S."/>
            <person name="Wang X."/>
            <person name="Wei L."/>
            <person name="Li C."/>
            <person name="Ma Q."/>
            <person name="Ju M."/>
            <person name="Zhao R."/>
            <person name="Li G."/>
            <person name="Mu C."/>
            <person name="Tian Q."/>
            <person name="Mei H."/>
            <person name="Zhang T."/>
            <person name="Gao T."/>
            <person name="Zhang H."/>
        </authorList>
    </citation>
    <scope>NUCLEOTIDE SEQUENCE</scope>
    <source>
        <strain evidence="2">G02</strain>
    </source>
</reference>
<dbReference type="InterPro" id="IPR036397">
    <property type="entry name" value="RNaseH_sf"/>
</dbReference>
<evidence type="ECO:0008006" key="3">
    <source>
        <dbReference type="Google" id="ProtNLM"/>
    </source>
</evidence>
<dbReference type="PANTHER" id="PTHR48475:SF2">
    <property type="entry name" value="RIBONUCLEASE H"/>
    <property type="match status" value="1"/>
</dbReference>
<accession>A0AAW2U1V6</accession>